<dbReference type="VEuPathDB" id="VectorBase:PPAI007711"/>
<dbReference type="Pfam" id="PF00337">
    <property type="entry name" value="Gal-bind_lectin"/>
    <property type="match status" value="1"/>
</dbReference>
<dbReference type="VEuPathDB" id="VectorBase:PPAPM1_007351"/>
<evidence type="ECO:0000313" key="3">
    <source>
        <dbReference type="Proteomes" id="UP000092462"/>
    </source>
</evidence>
<dbReference type="PROSITE" id="PS51304">
    <property type="entry name" value="GALECTIN"/>
    <property type="match status" value="1"/>
</dbReference>
<keyword evidence="3" id="KW-1185">Reference proteome</keyword>
<evidence type="ECO:0000313" key="2">
    <source>
        <dbReference type="EnsemblMetazoa" id="PPAI007711-PA"/>
    </source>
</evidence>
<dbReference type="GO" id="GO:0030246">
    <property type="term" value="F:carbohydrate binding"/>
    <property type="evidence" value="ECO:0007669"/>
    <property type="project" value="UniProtKB-UniRule"/>
</dbReference>
<reference evidence="2" key="1">
    <citation type="submission" date="2022-08" db="UniProtKB">
        <authorList>
            <consortium name="EnsemblMetazoa"/>
        </authorList>
    </citation>
    <scope>IDENTIFICATION</scope>
    <source>
        <strain evidence="2">Israel</strain>
    </source>
</reference>
<organism evidence="2 3">
    <name type="scientific">Phlebotomus papatasi</name>
    <name type="common">Sandfly</name>
    <dbReference type="NCBI Taxonomy" id="29031"/>
    <lineage>
        <taxon>Eukaryota</taxon>
        <taxon>Metazoa</taxon>
        <taxon>Ecdysozoa</taxon>
        <taxon>Arthropoda</taxon>
        <taxon>Hexapoda</taxon>
        <taxon>Insecta</taxon>
        <taxon>Pterygota</taxon>
        <taxon>Neoptera</taxon>
        <taxon>Endopterygota</taxon>
        <taxon>Diptera</taxon>
        <taxon>Nematocera</taxon>
        <taxon>Psychodoidea</taxon>
        <taxon>Psychodidae</taxon>
        <taxon>Phlebotomus</taxon>
        <taxon>Phlebotomus</taxon>
    </lineage>
</organism>
<keyword evidence="1" id="KW-0430">Lectin</keyword>
<dbReference type="SUPFAM" id="SSF49899">
    <property type="entry name" value="Concanavalin A-like lectins/glucanases"/>
    <property type="match status" value="1"/>
</dbReference>
<dbReference type="Proteomes" id="UP000092462">
    <property type="component" value="Unassembled WGS sequence"/>
</dbReference>
<protein>
    <submittedName>
        <fullName evidence="2">Uncharacterized protein</fullName>
    </submittedName>
</protein>
<proteinExistence type="predicted"/>
<accession>A0A1B0DHS7</accession>
<name>A0A1B0DHS7_PHLPP</name>
<dbReference type="EnsemblMetazoa" id="PPAI007711-RA">
    <property type="protein sequence ID" value="PPAI007711-PA"/>
    <property type="gene ID" value="PPAI007711"/>
</dbReference>
<evidence type="ECO:0000256" key="1">
    <source>
        <dbReference type="ARBA" id="ARBA00022734"/>
    </source>
</evidence>
<dbReference type="AlphaFoldDB" id="A0A1B0DHS7"/>
<dbReference type="InterPro" id="IPR013320">
    <property type="entry name" value="ConA-like_dom_sf"/>
</dbReference>
<dbReference type="InterPro" id="IPR001079">
    <property type="entry name" value="Galectin_CRD"/>
</dbReference>
<dbReference type="EMBL" id="AJVK01061522">
    <property type="status" value="NOT_ANNOTATED_CDS"/>
    <property type="molecule type" value="Genomic_DNA"/>
</dbReference>
<sequence length="147" mass="16787">MSINFPGMFRRFSVNFVIDDNNIPLHMRTEFGTSSSQDRLILNHKSNGSWQQEFTDFVSWTRPSQRFQVSFLFGRESIIIYENDSFLASFTGRLINFFFTSSLLLLSRTTGGSADPGGVLEAQTIELRDIIPELDCARFGDVELSRL</sequence>
<dbReference type="Gene3D" id="2.60.120.200">
    <property type="match status" value="1"/>
</dbReference>